<name>A0A087H3L9_ARAAL</name>
<dbReference type="EMBL" id="CM002872">
    <property type="protein sequence ID" value="KFK36721.1"/>
    <property type="molecule type" value="Genomic_DNA"/>
</dbReference>
<feature type="coiled-coil region" evidence="6">
    <location>
        <begin position="236"/>
        <end position="270"/>
    </location>
</feature>
<dbReference type="InterPro" id="IPR044822">
    <property type="entry name" value="Myb_DNA-bind_4"/>
</dbReference>
<dbReference type="GO" id="GO:0005634">
    <property type="term" value="C:nucleus"/>
    <property type="evidence" value="ECO:0007669"/>
    <property type="project" value="UniProtKB-SubCell"/>
</dbReference>
<protein>
    <recommendedName>
        <fullName evidence="8">Myb-like domain-containing protein</fullName>
    </recommendedName>
</protein>
<evidence type="ECO:0000256" key="5">
    <source>
        <dbReference type="ARBA" id="ARBA00023242"/>
    </source>
</evidence>
<dbReference type="PANTHER" id="PTHR21654">
    <property type="entry name" value="FI21293P1"/>
    <property type="match status" value="1"/>
</dbReference>
<comment type="subcellular location">
    <subcellularLocation>
        <location evidence="1">Nucleus</location>
    </subcellularLocation>
</comment>
<gene>
    <name evidence="9" type="ordered locus">AALP_Aa4g160800</name>
</gene>
<feature type="compositionally biased region" description="Acidic residues" evidence="7">
    <location>
        <begin position="169"/>
        <end position="182"/>
    </location>
</feature>
<evidence type="ECO:0000256" key="7">
    <source>
        <dbReference type="SAM" id="MobiDB-lite"/>
    </source>
</evidence>
<feature type="compositionally biased region" description="Low complexity" evidence="7">
    <location>
        <begin position="25"/>
        <end position="34"/>
    </location>
</feature>
<evidence type="ECO:0000259" key="8">
    <source>
        <dbReference type="PROSITE" id="PS50090"/>
    </source>
</evidence>
<dbReference type="Proteomes" id="UP000029120">
    <property type="component" value="Chromosome 4"/>
</dbReference>
<dbReference type="CDD" id="cd12203">
    <property type="entry name" value="GT1"/>
    <property type="match status" value="1"/>
</dbReference>
<keyword evidence="4" id="KW-0804">Transcription</keyword>
<proteinExistence type="predicted"/>
<feature type="domain" description="Myb-like" evidence="8">
    <location>
        <begin position="52"/>
        <end position="108"/>
    </location>
</feature>
<dbReference type="SMART" id="SM00717">
    <property type="entry name" value="SANT"/>
    <property type="match status" value="1"/>
</dbReference>
<feature type="region of interest" description="Disordered" evidence="7">
    <location>
        <begin position="149"/>
        <end position="182"/>
    </location>
</feature>
<dbReference type="GO" id="GO:0006355">
    <property type="term" value="P:regulation of DNA-templated transcription"/>
    <property type="evidence" value="ECO:0007669"/>
    <property type="project" value="UniProtKB-ARBA"/>
</dbReference>
<keyword evidence="3" id="KW-0238">DNA-binding</keyword>
<feature type="region of interest" description="Disordered" evidence="7">
    <location>
        <begin position="15"/>
        <end position="34"/>
    </location>
</feature>
<evidence type="ECO:0000256" key="4">
    <source>
        <dbReference type="ARBA" id="ARBA00023163"/>
    </source>
</evidence>
<dbReference type="AlphaFoldDB" id="A0A087H3L9"/>
<dbReference type="Gene3D" id="1.10.10.60">
    <property type="entry name" value="Homeodomain-like"/>
    <property type="match status" value="1"/>
</dbReference>
<evidence type="ECO:0000256" key="3">
    <source>
        <dbReference type="ARBA" id="ARBA00023125"/>
    </source>
</evidence>
<dbReference type="OMA" id="RMENEWI"/>
<dbReference type="PANTHER" id="PTHR21654:SF66">
    <property type="entry name" value="TRIHELIX TRANSCRIPTION FACTOR GT-3B"/>
    <property type="match status" value="1"/>
</dbReference>
<accession>A0A087H3L9</accession>
<evidence type="ECO:0000313" key="9">
    <source>
        <dbReference type="EMBL" id="KFK36721.1"/>
    </source>
</evidence>
<dbReference type="Gramene" id="KFK36721">
    <property type="protein sequence ID" value="KFK36721"/>
    <property type="gene ID" value="AALP_AA4G160800"/>
</dbReference>
<keyword evidence="2" id="KW-0805">Transcription regulation</keyword>
<organism evidence="9 10">
    <name type="scientific">Arabis alpina</name>
    <name type="common">Alpine rock-cress</name>
    <dbReference type="NCBI Taxonomy" id="50452"/>
    <lineage>
        <taxon>Eukaryota</taxon>
        <taxon>Viridiplantae</taxon>
        <taxon>Streptophyta</taxon>
        <taxon>Embryophyta</taxon>
        <taxon>Tracheophyta</taxon>
        <taxon>Spermatophyta</taxon>
        <taxon>Magnoliopsida</taxon>
        <taxon>eudicotyledons</taxon>
        <taxon>Gunneridae</taxon>
        <taxon>Pentapetalae</taxon>
        <taxon>rosids</taxon>
        <taxon>malvids</taxon>
        <taxon>Brassicales</taxon>
        <taxon>Brassicaceae</taxon>
        <taxon>Arabideae</taxon>
        <taxon>Arabis</taxon>
    </lineage>
</organism>
<reference evidence="10" key="1">
    <citation type="journal article" date="2015" name="Nat. Plants">
        <title>Genome expansion of Arabis alpina linked with retrotransposition and reduced symmetric DNA methylation.</title>
        <authorList>
            <person name="Willing E.M."/>
            <person name="Rawat V."/>
            <person name="Mandakova T."/>
            <person name="Maumus F."/>
            <person name="James G.V."/>
            <person name="Nordstroem K.J."/>
            <person name="Becker C."/>
            <person name="Warthmann N."/>
            <person name="Chica C."/>
            <person name="Szarzynska B."/>
            <person name="Zytnicki M."/>
            <person name="Albani M.C."/>
            <person name="Kiefer C."/>
            <person name="Bergonzi S."/>
            <person name="Castaings L."/>
            <person name="Mateos J.L."/>
            <person name="Berns M.C."/>
            <person name="Bujdoso N."/>
            <person name="Piofczyk T."/>
            <person name="de Lorenzo L."/>
            <person name="Barrero-Sicilia C."/>
            <person name="Mateos I."/>
            <person name="Piednoel M."/>
            <person name="Hagmann J."/>
            <person name="Chen-Min-Tao R."/>
            <person name="Iglesias-Fernandez R."/>
            <person name="Schuster S.C."/>
            <person name="Alonso-Blanco C."/>
            <person name="Roudier F."/>
            <person name="Carbonero P."/>
            <person name="Paz-Ares J."/>
            <person name="Davis S.J."/>
            <person name="Pecinka A."/>
            <person name="Quesneville H."/>
            <person name="Colot V."/>
            <person name="Lysak M.A."/>
            <person name="Weigel D."/>
            <person name="Coupland G."/>
            <person name="Schneeberger K."/>
        </authorList>
    </citation>
    <scope>NUCLEOTIDE SEQUENCE [LARGE SCALE GENOMIC DNA]</scope>
    <source>
        <strain evidence="10">cv. Pajares</strain>
    </source>
</reference>
<dbReference type="FunFam" id="1.10.10.60:FF:000032">
    <property type="entry name" value="Zinc finger and SCAN domain-containing 20"/>
    <property type="match status" value="1"/>
</dbReference>
<dbReference type="eggNOG" id="KOG4282">
    <property type="taxonomic scope" value="Eukaryota"/>
</dbReference>
<dbReference type="OrthoDB" id="691673at2759"/>
<dbReference type="GO" id="GO:0003677">
    <property type="term" value="F:DNA binding"/>
    <property type="evidence" value="ECO:0007669"/>
    <property type="project" value="UniProtKB-KW"/>
</dbReference>
<evidence type="ECO:0000256" key="6">
    <source>
        <dbReference type="SAM" id="Coils"/>
    </source>
</evidence>
<dbReference type="InterPro" id="IPR001005">
    <property type="entry name" value="SANT/Myb"/>
</dbReference>
<dbReference type="Pfam" id="PF13837">
    <property type="entry name" value="Myb_DNA-bind_4"/>
    <property type="match status" value="1"/>
</dbReference>
<evidence type="ECO:0000313" key="10">
    <source>
        <dbReference type="Proteomes" id="UP000029120"/>
    </source>
</evidence>
<evidence type="ECO:0000256" key="2">
    <source>
        <dbReference type="ARBA" id="ARBA00023015"/>
    </source>
</evidence>
<keyword evidence="10" id="KW-1185">Reference proteome</keyword>
<evidence type="ECO:0000256" key="1">
    <source>
        <dbReference type="ARBA" id="ARBA00004123"/>
    </source>
</evidence>
<keyword evidence="6" id="KW-0175">Coiled coil</keyword>
<sequence length="299" mass="35399">MDGHQHHLHQLQYLNKHQQQHHHPSQSQTLEIASPAASAAAVAAAGDRFPQWSIEETKELIRIRGELDQTFMETKRNKLLWEVISNKMRDKSFPRSPEQCKCKWKNLVTRYKGCETMEAEIARQQFPFYDDMQIIFSCRMQRMLWGETEGGGGGTSGTVKKRGHSEQFSSDEEEENVNEELVDISVNDPKILNPKKSIAKKRKGGSNSSVREVLDEFMRHQMRMENEWRERWEAREKERAEKEEEWRRKMEELEKERVAMERMWQDREEQRRSREEIRAEKRDSLINALLAKLTRDGSI</sequence>
<dbReference type="PROSITE" id="PS50090">
    <property type="entry name" value="MYB_LIKE"/>
    <property type="match status" value="1"/>
</dbReference>
<keyword evidence="5" id="KW-0539">Nucleus</keyword>